<evidence type="ECO:0000259" key="1">
    <source>
        <dbReference type="Pfam" id="PF13304"/>
    </source>
</evidence>
<dbReference type="EMBL" id="CBXE010000075">
    <property type="protein sequence ID" value="CDL82350.1"/>
    <property type="molecule type" value="Genomic_DNA"/>
</dbReference>
<dbReference type="Gene3D" id="3.40.50.300">
    <property type="entry name" value="P-loop containing nucleotide triphosphate hydrolases"/>
    <property type="match status" value="1"/>
</dbReference>
<dbReference type="PANTHER" id="PTHR43581">
    <property type="entry name" value="ATP/GTP PHOSPHATASE"/>
    <property type="match status" value="1"/>
</dbReference>
<dbReference type="PANTHER" id="PTHR43581:SF2">
    <property type="entry name" value="EXCINUCLEASE ATPASE SUBUNIT"/>
    <property type="match status" value="1"/>
</dbReference>
<evidence type="ECO:0000313" key="3">
    <source>
        <dbReference type="Proteomes" id="UP000019197"/>
    </source>
</evidence>
<dbReference type="GO" id="GO:0005524">
    <property type="term" value="F:ATP binding"/>
    <property type="evidence" value="ECO:0007669"/>
    <property type="project" value="InterPro"/>
</dbReference>
<evidence type="ECO:0000313" key="2">
    <source>
        <dbReference type="EMBL" id="CDL82350.1"/>
    </source>
</evidence>
<dbReference type="Pfam" id="PF13304">
    <property type="entry name" value="AAA_21"/>
    <property type="match status" value="1"/>
</dbReference>
<organism evidence="2 3">
    <name type="scientific">Xenorhabdus cabanillasii JM26</name>
    <dbReference type="NCBI Taxonomy" id="1427517"/>
    <lineage>
        <taxon>Bacteria</taxon>
        <taxon>Pseudomonadati</taxon>
        <taxon>Pseudomonadota</taxon>
        <taxon>Gammaproteobacteria</taxon>
        <taxon>Enterobacterales</taxon>
        <taxon>Morganellaceae</taxon>
        <taxon>Xenorhabdus</taxon>
    </lineage>
</organism>
<dbReference type="InterPro" id="IPR027417">
    <property type="entry name" value="P-loop_NTPase"/>
</dbReference>
<accession>W1IYQ3</accession>
<gene>
    <name evidence="2" type="ORF">XCR1_1660002</name>
</gene>
<dbReference type="AlphaFoldDB" id="W1IYQ3"/>
<dbReference type="InterPro" id="IPR003959">
    <property type="entry name" value="ATPase_AAA_core"/>
</dbReference>
<dbReference type="GO" id="GO:0016887">
    <property type="term" value="F:ATP hydrolysis activity"/>
    <property type="evidence" value="ECO:0007669"/>
    <property type="project" value="InterPro"/>
</dbReference>
<feature type="domain" description="ATPase AAA-type core" evidence="1">
    <location>
        <begin position="2"/>
        <end position="46"/>
    </location>
</feature>
<proteinExistence type="predicted"/>
<dbReference type="InterPro" id="IPR051396">
    <property type="entry name" value="Bact_Antivir_Def_Nuclease"/>
</dbReference>
<reference evidence="2 3" key="1">
    <citation type="submission" date="2013-11" db="EMBL/GenBank/DDBJ databases">
        <title>Draft genome sequence and annotation of the entomopathogenic bacterium, Xenorhabdus cabanillasi strain JM26.</title>
        <authorList>
            <person name="Gualtieri M."/>
            <person name="Ogier J.C."/>
            <person name="Pages S."/>
            <person name="Givaudan A."/>
            <person name="Gaudriault S."/>
        </authorList>
    </citation>
    <scope>NUCLEOTIDE SEQUENCE [LARGE SCALE GENOMIC DNA]</scope>
    <source>
        <strain evidence="2 3">JM26</strain>
    </source>
</reference>
<dbReference type="SUPFAM" id="SSF52540">
    <property type="entry name" value="P-loop containing nucleoside triphosphate hydrolases"/>
    <property type="match status" value="1"/>
</dbReference>
<protein>
    <recommendedName>
        <fullName evidence="1">ATPase AAA-type core domain-containing protein</fullName>
    </recommendedName>
</protein>
<comment type="caution">
    <text evidence="2">The sequence shown here is derived from an EMBL/GenBank/DDBJ whole genome shotgun (WGS) entry which is preliminary data.</text>
</comment>
<dbReference type="Proteomes" id="UP000019197">
    <property type="component" value="Unassembled WGS sequence"/>
</dbReference>
<sequence>MILIDEPEISLHPEWQETYIHLLMEVFTHIKGCHFIVATHSPQIISNLSEKNCFVTLIENGDIIPAKSYVNKSADFQLATLFEAPGVEN</sequence>
<name>W1IYQ3_9GAMM</name>